<reference evidence="1 2" key="5">
    <citation type="journal article" date="1992" name="Virus Genes">
        <title>Identification and mapping of origins of DNA replication within the DNA sequences of the genome of insect iridescent virus type 6.</title>
        <authorList>
            <person name="Handermann M."/>
            <person name="Schnitzler P."/>
            <person name="Rosen-Wolff A."/>
            <person name="Raab K."/>
            <person name="Sonntag K.C."/>
            <person name="Darai G."/>
        </authorList>
    </citation>
    <scope>NUCLEOTIDE SEQUENCE [LARGE SCALE GENOMIC DNA]</scope>
</reference>
<reference evidence="1 2" key="14">
    <citation type="journal article" date="1999" name="Virus Genes">
        <title>Identification of a gene cluster within the genome of Chilo iridescent virus encoding enzymes involved in viral DNA replication and processing.</title>
        <authorList>
            <person name="Muller K."/>
            <person name="Tidona C.A."/>
            <person name="Darai G."/>
        </authorList>
    </citation>
    <scope>NUCLEOTIDE SEQUENCE [LARGE SCALE GENOMIC DNA]</scope>
</reference>
<reference evidence="1 2" key="3">
    <citation type="journal article" date="1987" name="Virology">
        <title>Molecular cloning and physical mapping of the genome of insect iridescent virus type 6: further evidence for circular permutation of the viral genome.</title>
        <authorList>
            <person name="Schnitzler P."/>
            <person name="Soltau J.B."/>
            <person name="Fischer M."/>
            <person name="Reisner H."/>
            <person name="Scholz J."/>
            <person name="Delius H."/>
            <person name="Darai G."/>
        </authorList>
    </citation>
    <scope>NUCLEOTIDE SEQUENCE [LARGE SCALE GENOMIC DNA]</scope>
</reference>
<dbReference type="Proteomes" id="UP000001359">
    <property type="component" value="Segment"/>
</dbReference>
<organismHost>
    <name type="scientific">Gryllus bimaculatus</name>
    <name type="common">Two-spotted cricket</name>
    <dbReference type="NCBI Taxonomy" id="6999"/>
</organismHost>
<reference evidence="1 2" key="13">
    <citation type="journal article" date="1998" name="Virus Genes">
        <title>Identification of a thymidylate synthase gene within the genome of Chilo iridescent virus.</title>
        <authorList>
            <person name="Muller K."/>
            <person name="Tidona C.A."/>
            <person name="Bahr U."/>
            <person name="Darai G."/>
        </authorList>
    </citation>
    <scope>NUCLEOTIDE SEQUENCE [LARGE SCALE GENOMIC DNA]</scope>
</reference>
<dbReference type="GeneID" id="1733020"/>
<dbReference type="KEGG" id="vg:1733020"/>
<reference evidence="1 2" key="1">
    <citation type="journal article" date="1984" name="J. Virol.">
        <title>DNA analysis of insect iridescent virus 6: evidence for circular permutation and terminal redundancy.</title>
        <authorList>
            <person name="Delius H."/>
            <person name="Darai G."/>
            <person name="Fluegel R.M."/>
        </authorList>
    </citation>
    <scope>NUCLEOTIDE SEQUENCE [LARGE SCALE GENOMIC DNA]</scope>
</reference>
<reference evidence="1 2" key="4">
    <citation type="journal article" date="1988" name="Virology">
        <title>Identification and characterization of the repetitive DNA element in the genome of insect iridescent virus type 6.</title>
        <authorList>
            <person name="Fischer M."/>
            <person name="Schnitzler P."/>
            <person name="Delius H."/>
            <person name="Darai G."/>
        </authorList>
    </citation>
    <scope>NUCLEOTIDE SEQUENCE [LARGE SCALE GENOMIC DNA]</scope>
</reference>
<reference evidence="1 2" key="2">
    <citation type="journal article" date="1986" name="Med. Microbiol. Immunol.">
        <title>Insect iridescent virus type 6 induced toxic degenerative hepatitis in mice.</title>
        <authorList>
            <person name="Lorbacher de Ruiz H."/>
            <person name="Gelderblom H."/>
            <person name="Hofmann W."/>
            <person name="Darai G."/>
        </authorList>
    </citation>
    <scope>NUCLEOTIDE SEQUENCE [LARGE SCALE GENOMIC DNA]</scope>
</reference>
<accession>Q91FZ2</accession>
<reference evidence="1 2" key="15">
    <citation type="journal article" date="2001" name="Virology">
        <title>Analysis of the first complete DNA sequence of an invertebrate iridovirus: coding strategy of the genome of Chilo iridescent virus.</title>
        <authorList>
            <person name="Jakob N.J."/>
            <person name="Muller K."/>
            <person name="Bahr U."/>
            <person name="Darai G."/>
        </authorList>
    </citation>
    <scope>NUCLEOTIDE SEQUENCE [LARGE SCALE GENOMIC DNA]</scope>
</reference>
<reference evidence="1 2" key="12">
    <citation type="journal article" date="1997" name="Virus Genes">
        <title>The DNA sequence of Chilo iridescent virus between the genome coordinates 0.101 and 0.391; similarities in coding strategy between insect and vertebrate iridoviruses.</title>
        <authorList>
            <person name="Bahr U."/>
            <person name="Tidona C.A."/>
            <person name="Darai G."/>
        </authorList>
    </citation>
    <scope>NUCLEOTIDE SEQUENCE [LARGE SCALE GENOMIC DNA]</scope>
</reference>
<dbReference type="RefSeq" id="NP_149630.1">
    <property type="nucleotide sequence ID" value="NC_003038.1"/>
</dbReference>
<organism evidence="1 2">
    <name type="scientific">Invertebrate iridescent virus 6</name>
    <name type="common">IIV-6</name>
    <name type="synonym">Chilo iridescent virus</name>
    <dbReference type="NCBI Taxonomy" id="176652"/>
    <lineage>
        <taxon>Viruses</taxon>
        <taxon>Varidnaviria</taxon>
        <taxon>Bamfordvirae</taxon>
        <taxon>Nucleocytoviricota</taxon>
        <taxon>Megaviricetes</taxon>
        <taxon>Pimascovirales</taxon>
        <taxon>Pimascovirales incertae sedis</taxon>
        <taxon>Iridoviridae</taxon>
        <taxon>Betairidovirinae</taxon>
        <taxon>Iridovirus</taxon>
        <taxon>Iridovirus chilo1</taxon>
    </lineage>
</organism>
<sequence>MQNPNLRHNLNEQLLSYFQKEKMHEPIFSLFHQNPNHHCVYL</sequence>
<reference evidence="1 2" key="8">
    <citation type="journal article" date="1994" name="Intervirology">
        <title>Identification of the primary structure and the coding capacity of the genome of insect iridescent virus type 6 between the genome coordinates 0.310 and 0.347 (7990 bp).</title>
        <authorList>
            <person name="Sonntag K.C."/>
            <person name="Schnitzler P."/>
            <person name="Janssen W."/>
            <person name="Darai G."/>
        </authorList>
    </citation>
    <scope>NUCLEOTIDE SEQUENCE [LARGE SCALE GENOMIC DNA]</scope>
</reference>
<keyword evidence="2" id="KW-1185">Reference proteome</keyword>
<organismHost>
    <name type="scientific">Gryllus campestris</name>
    <dbReference type="NCBI Taxonomy" id="58607"/>
</organismHost>
<organismHost>
    <name type="scientific">Acheta domesticus</name>
    <name type="common">House cricket</name>
    <dbReference type="NCBI Taxonomy" id="6997"/>
</organismHost>
<evidence type="ECO:0000313" key="2">
    <source>
        <dbReference type="Proteomes" id="UP000001359"/>
    </source>
</evidence>
<reference evidence="1 2" key="6">
    <citation type="journal article" date="1992" name="Virus Genes">
        <title>Characterization of the third origin of DNA replication of the genome of insect iridescent virus type 6.</title>
        <authorList>
            <person name="Sonntag K.C."/>
            <person name="Darai G."/>
        </authorList>
    </citation>
    <scope>NUCLEOTIDE SEQUENCE [LARGE SCALE GENOMIC DNA]</scope>
</reference>
<reference evidence="1 2" key="11">
    <citation type="journal article" date="1994" name="Virus Genes">
        <title>Chilo iridescent virus encodes a putative helicase belonging to a distinct family within the "DEAD/H" superfamily: implications for the evolution of large DNA viruses.</title>
        <authorList>
            <person name="Sonntag K.C."/>
            <person name="Schnitzler P."/>
            <person name="Koonin E.V."/>
            <person name="Darai G."/>
        </authorList>
    </citation>
    <scope>NUCLEOTIDE SEQUENCE [LARGE SCALE GENOMIC DNA]</scope>
</reference>
<reference evidence="1 2" key="7">
    <citation type="journal article" date="1993" name="J. Gen. Virol.">
        <title>Identification of the gene encoding the major capsid protein of insect iridescent virus type 6 by polymerase chain reaction.</title>
        <authorList>
            <person name="Stohwasser R."/>
            <person name="Raab K."/>
            <person name="Schnitzler P."/>
            <person name="Janssen W."/>
            <person name="Darai G."/>
        </authorList>
    </citation>
    <scope>NUCLEOTIDE SEQUENCE [LARGE SCALE GENOMIC DNA]</scope>
</reference>
<reference evidence="1 2" key="10">
    <citation type="journal article" date="1994" name="Nucleic Acids Res.">
        <title>Identification of genes encoding zinc finger proteins, non-histone chromosomal HMG protein homologue, and a putative GTP phosphohydrolase in the genome of Chilo iridescent virus.</title>
        <authorList>
            <person name="Schnitzler P."/>
            <person name="Hug M."/>
            <person name="Handermann M."/>
            <person name="Janssen W."/>
            <person name="Koonin E.V."/>
            <person name="Delius H."/>
            <person name="Darai C."/>
        </authorList>
    </citation>
    <scope>NUCLEOTIDE SEQUENCE [LARGE SCALE GENOMIC DNA]</scope>
</reference>
<proteinExistence type="predicted"/>
<evidence type="ECO:0000313" key="1">
    <source>
        <dbReference type="EMBL" id="AAK82040.1"/>
    </source>
</evidence>
<organismHost>
    <name type="scientific">Spodoptera frugiperda</name>
    <name type="common">Fall armyworm</name>
    <dbReference type="NCBI Taxonomy" id="7108"/>
</organismHost>
<protein>
    <submittedName>
        <fullName evidence="1">167L</fullName>
    </submittedName>
</protein>
<reference evidence="1 2" key="9">
    <citation type="journal article" date="1994" name="J. Gen. Virol.">
        <title>Insect iridescent virus type 6 encodes a polypeptide related to the largest subunit of eukaryotic RNA polymerase II.</title>
        <authorList>
            <person name="Schnitzler P."/>
            <person name="Sonntag K.C."/>
            <person name="Muller M."/>
            <person name="Janssen W."/>
            <person name="Bugert J.J."/>
            <person name="Koonin E.V."/>
            <person name="Darai G."/>
        </authorList>
    </citation>
    <scope>NUCLEOTIDE SEQUENCE [LARGE SCALE GENOMIC DNA]</scope>
</reference>
<name>Q91FZ2_IIV6</name>
<organismHost>
    <name type="scientific">Chilo suppressalis</name>
    <name type="common">Asiatic rice borer moth</name>
    <dbReference type="NCBI Taxonomy" id="168631"/>
</organismHost>
<dbReference type="EMBL" id="AF303741">
    <property type="protein sequence ID" value="AAK82040.1"/>
    <property type="molecule type" value="Genomic_DNA"/>
</dbReference>